<reference evidence="4 5" key="1">
    <citation type="journal article" date="2019" name="Sci. Rep.">
        <title>Orb-weaving spider Araneus ventricosus genome elucidates the spidroin gene catalogue.</title>
        <authorList>
            <person name="Kono N."/>
            <person name="Nakamura H."/>
            <person name="Ohtoshi R."/>
            <person name="Moran D.A.P."/>
            <person name="Shinohara A."/>
            <person name="Yoshida Y."/>
            <person name="Fujiwara M."/>
            <person name="Mori M."/>
            <person name="Tomita M."/>
            <person name="Arakawa K."/>
        </authorList>
    </citation>
    <scope>NUCLEOTIDE SEQUENCE [LARGE SCALE GENOMIC DNA]</scope>
</reference>
<keyword evidence="2" id="KW-0238">DNA-binding</keyword>
<dbReference type="PANTHER" id="PTHR19303">
    <property type="entry name" value="TRANSPOSON"/>
    <property type="match status" value="1"/>
</dbReference>
<comment type="caution">
    <text evidence="4">The sequence shown here is derived from an EMBL/GenBank/DDBJ whole genome shotgun (WGS) entry which is preliminary data.</text>
</comment>
<evidence type="ECO:0000256" key="2">
    <source>
        <dbReference type="ARBA" id="ARBA00023125"/>
    </source>
</evidence>
<dbReference type="InterPro" id="IPR006600">
    <property type="entry name" value="HTH_CenpB_DNA-bd_dom"/>
</dbReference>
<dbReference type="OrthoDB" id="117511at2759"/>
<dbReference type="PANTHER" id="PTHR19303:SF16">
    <property type="entry name" value="JERKY PROTEIN HOMOLOG-LIKE"/>
    <property type="match status" value="1"/>
</dbReference>
<proteinExistence type="predicted"/>
<dbReference type="GO" id="GO:0005634">
    <property type="term" value="C:nucleus"/>
    <property type="evidence" value="ECO:0007669"/>
    <property type="project" value="UniProtKB-SubCell"/>
</dbReference>
<evidence type="ECO:0000256" key="1">
    <source>
        <dbReference type="ARBA" id="ARBA00004123"/>
    </source>
</evidence>
<dbReference type="SUPFAM" id="SSF46689">
    <property type="entry name" value="Homeodomain-like"/>
    <property type="match status" value="1"/>
</dbReference>
<dbReference type="InterPro" id="IPR009057">
    <property type="entry name" value="Homeodomain-like_sf"/>
</dbReference>
<organism evidence="4 5">
    <name type="scientific">Araneus ventricosus</name>
    <name type="common">Orbweaver spider</name>
    <name type="synonym">Epeira ventricosa</name>
    <dbReference type="NCBI Taxonomy" id="182803"/>
    <lineage>
        <taxon>Eukaryota</taxon>
        <taxon>Metazoa</taxon>
        <taxon>Ecdysozoa</taxon>
        <taxon>Arthropoda</taxon>
        <taxon>Chelicerata</taxon>
        <taxon>Arachnida</taxon>
        <taxon>Araneae</taxon>
        <taxon>Araneomorphae</taxon>
        <taxon>Entelegynae</taxon>
        <taxon>Araneoidea</taxon>
        <taxon>Araneidae</taxon>
        <taxon>Araneus</taxon>
    </lineage>
</organism>
<dbReference type="Pfam" id="PF03221">
    <property type="entry name" value="HTH_Tnp_Tc5"/>
    <property type="match status" value="1"/>
</dbReference>
<name>A0A4Y2JYG2_ARAVE</name>
<accession>A0A4Y2JYG2</accession>
<sequence>MVYSEKECQYSGIIIQQKSLNFNSKLGGRKEFQASSGWLEKFKNCHGIRQLSIVEENLSSDIEVGKSFIAELQDLILKGKLTADQIYNCDETGLYWRTLPTKTLATENEAVAPGRKKMKGRATILGCANASGSHRVKRSLVGKSHAVLRMPIRLLFLFTTCIRKALE</sequence>
<gene>
    <name evidence="4" type="primary">JRKL_62</name>
    <name evidence="4" type="ORF">AVEN_193022_1</name>
</gene>
<evidence type="ECO:0000313" key="5">
    <source>
        <dbReference type="Proteomes" id="UP000499080"/>
    </source>
</evidence>
<comment type="subcellular location">
    <subcellularLocation>
        <location evidence="1">Nucleus</location>
    </subcellularLocation>
</comment>
<feature type="domain" description="HTH CENPB-type" evidence="3">
    <location>
        <begin position="1"/>
        <end position="52"/>
    </location>
</feature>
<evidence type="ECO:0000259" key="3">
    <source>
        <dbReference type="PROSITE" id="PS51253"/>
    </source>
</evidence>
<dbReference type="GO" id="GO:0003677">
    <property type="term" value="F:DNA binding"/>
    <property type="evidence" value="ECO:0007669"/>
    <property type="project" value="UniProtKB-KW"/>
</dbReference>
<dbReference type="Gene3D" id="1.10.10.60">
    <property type="entry name" value="Homeodomain-like"/>
    <property type="match status" value="1"/>
</dbReference>
<evidence type="ECO:0000313" key="4">
    <source>
        <dbReference type="EMBL" id="GBM94538.1"/>
    </source>
</evidence>
<keyword evidence="5" id="KW-1185">Reference proteome</keyword>
<dbReference type="AlphaFoldDB" id="A0A4Y2JYG2"/>
<protein>
    <submittedName>
        <fullName evidence="4">Jerky-like</fullName>
    </submittedName>
</protein>
<dbReference type="EMBL" id="BGPR01003977">
    <property type="protein sequence ID" value="GBM94538.1"/>
    <property type="molecule type" value="Genomic_DNA"/>
</dbReference>
<dbReference type="InterPro" id="IPR050863">
    <property type="entry name" value="CenT-Element_Derived"/>
</dbReference>
<dbReference type="Proteomes" id="UP000499080">
    <property type="component" value="Unassembled WGS sequence"/>
</dbReference>
<dbReference type="PROSITE" id="PS51253">
    <property type="entry name" value="HTH_CENPB"/>
    <property type="match status" value="1"/>
</dbReference>